<dbReference type="InterPro" id="IPR002528">
    <property type="entry name" value="MATE_fam"/>
</dbReference>
<feature type="transmembrane region" description="Helical" evidence="6">
    <location>
        <begin position="99"/>
        <end position="120"/>
    </location>
</feature>
<proteinExistence type="inferred from homology"/>
<dbReference type="InterPro" id="IPR044644">
    <property type="entry name" value="DinF-like"/>
</dbReference>
<accession>A0A4R0QSU3</accession>
<dbReference type="GO" id="GO:0015297">
    <property type="term" value="F:antiporter activity"/>
    <property type="evidence" value="ECO:0007669"/>
    <property type="project" value="InterPro"/>
</dbReference>
<dbReference type="OrthoDB" id="5242355at2"/>
<evidence type="ECO:0000256" key="3">
    <source>
        <dbReference type="ARBA" id="ARBA00022692"/>
    </source>
</evidence>
<evidence type="ECO:0000313" key="8">
    <source>
        <dbReference type="Proteomes" id="UP000291289"/>
    </source>
</evidence>
<feature type="transmembrane region" description="Helical" evidence="6">
    <location>
        <begin position="23"/>
        <end position="43"/>
    </location>
</feature>
<feature type="transmembrane region" description="Helical" evidence="6">
    <location>
        <begin position="140"/>
        <end position="159"/>
    </location>
</feature>
<evidence type="ECO:0000256" key="6">
    <source>
        <dbReference type="SAM" id="Phobius"/>
    </source>
</evidence>
<evidence type="ECO:0000256" key="5">
    <source>
        <dbReference type="ARBA" id="ARBA00023136"/>
    </source>
</evidence>
<dbReference type="AlphaFoldDB" id="A0A4R0QSU3"/>
<dbReference type="Proteomes" id="UP000291289">
    <property type="component" value="Unassembled WGS sequence"/>
</dbReference>
<dbReference type="PANTHER" id="PTHR42893">
    <property type="entry name" value="PROTEIN DETOXIFICATION 44, CHLOROPLASTIC-RELATED"/>
    <property type="match status" value="1"/>
</dbReference>
<feature type="transmembrane region" description="Helical" evidence="6">
    <location>
        <begin position="389"/>
        <end position="410"/>
    </location>
</feature>
<dbReference type="RefSeq" id="WP_131283900.1">
    <property type="nucleotide sequence ID" value="NZ_RXLP01000019.1"/>
</dbReference>
<sequence length="461" mass="48617">MPEEIQQQQLSDTLTRRETRRQLAAIAIPTLGQLIAEPIYVMVDTALVGRISDVALAGLSIGSTIILTSVGLCLFLAYSTTSRVSMLMGSGRTREGLTAGVSGMWLATIIGVILTALLIITAQPLSYALGARSDVLSYAISYISTAGLGITGTLIAYAANGMFRGLQKAGITLWSAIASAVLNVVLDALFIFGFGWSVAGSGIATGIAQWFMCAILLVYLWPIVRKNSISLRPDFAKVRESAGDGAMLFLRTAAIRIAMVATVIAATSMGTAVLASYQVLNSSWNLALNILDAIGVGGQALVGAALGAGNITRVRSLVKEIEHAGIIWGIGVGAVFALGGWFGAGLFTTQAQTAQIISVCAVIIGAFFPYHGWLWALDGVLIGAGDFSYLAKLCTLSALVHIFTLTAVFFSLQAFHASTLIQAVCLWLVFNIAFMGVRGLGNIFRAHGTQWISIALMRAQK</sequence>
<feature type="transmembrane region" description="Helical" evidence="6">
    <location>
        <begin position="286"/>
        <end position="312"/>
    </location>
</feature>
<evidence type="ECO:0000256" key="4">
    <source>
        <dbReference type="ARBA" id="ARBA00022989"/>
    </source>
</evidence>
<keyword evidence="3 6" id="KW-0812">Transmembrane</keyword>
<protein>
    <submittedName>
        <fullName evidence="7">MATE family efflux transporter</fullName>
    </submittedName>
</protein>
<dbReference type="Pfam" id="PF01554">
    <property type="entry name" value="MatE"/>
    <property type="match status" value="2"/>
</dbReference>
<feature type="transmembrane region" description="Helical" evidence="6">
    <location>
        <begin position="416"/>
        <end position="437"/>
    </location>
</feature>
<dbReference type="PANTHER" id="PTHR42893:SF46">
    <property type="entry name" value="PROTEIN DETOXIFICATION 44, CHLOROPLASTIC"/>
    <property type="match status" value="1"/>
</dbReference>
<feature type="transmembrane region" description="Helical" evidence="6">
    <location>
        <begin position="356"/>
        <end position="377"/>
    </location>
</feature>
<evidence type="ECO:0000256" key="2">
    <source>
        <dbReference type="ARBA" id="ARBA00010199"/>
    </source>
</evidence>
<feature type="transmembrane region" description="Helical" evidence="6">
    <location>
        <begin position="55"/>
        <end position="78"/>
    </location>
</feature>
<dbReference type="GO" id="GO:0042910">
    <property type="term" value="F:xenobiotic transmembrane transporter activity"/>
    <property type="evidence" value="ECO:0007669"/>
    <property type="project" value="InterPro"/>
</dbReference>
<evidence type="ECO:0000313" key="7">
    <source>
        <dbReference type="EMBL" id="TCD54245.1"/>
    </source>
</evidence>
<comment type="similarity">
    <text evidence="2">Belongs to the multi antimicrobial extrusion (MATE) (TC 2.A.66.1) family.</text>
</comment>
<reference evidence="7 8" key="1">
    <citation type="submission" date="2018-12" db="EMBL/GenBank/DDBJ databases">
        <title>Alloscrdovia theropitheci sp. nov: a novel taxon from the feces of the bleeding-herat monkey (Theropithecus geleda).</title>
        <authorList>
            <person name="Modesto M."/>
        </authorList>
    </citation>
    <scope>NUCLEOTIDE SEQUENCE [LARGE SCALE GENOMIC DNA]</scope>
    <source>
        <strain evidence="7 8">GLDI4/2</strain>
    </source>
</reference>
<dbReference type="EMBL" id="RXLP01000019">
    <property type="protein sequence ID" value="TCD54245.1"/>
    <property type="molecule type" value="Genomic_DNA"/>
</dbReference>
<comment type="caution">
    <text evidence="7">The sequence shown here is derived from an EMBL/GenBank/DDBJ whole genome shotgun (WGS) entry which is preliminary data.</text>
</comment>
<feature type="transmembrane region" description="Helical" evidence="6">
    <location>
        <begin position="171"/>
        <end position="196"/>
    </location>
</feature>
<gene>
    <name evidence="7" type="ORF">EJ419_04185</name>
</gene>
<keyword evidence="8" id="KW-1185">Reference proteome</keyword>
<name>A0A4R0QSU3_9BIFI</name>
<feature type="transmembrane region" description="Helical" evidence="6">
    <location>
        <begin position="324"/>
        <end position="344"/>
    </location>
</feature>
<evidence type="ECO:0000256" key="1">
    <source>
        <dbReference type="ARBA" id="ARBA00004141"/>
    </source>
</evidence>
<organism evidence="7 8">
    <name type="scientific">Alloscardovia theropitheci</name>
    <dbReference type="NCBI Taxonomy" id="2496842"/>
    <lineage>
        <taxon>Bacteria</taxon>
        <taxon>Bacillati</taxon>
        <taxon>Actinomycetota</taxon>
        <taxon>Actinomycetes</taxon>
        <taxon>Bifidobacteriales</taxon>
        <taxon>Bifidobacteriaceae</taxon>
        <taxon>Alloscardovia</taxon>
    </lineage>
</organism>
<dbReference type="NCBIfam" id="TIGR00797">
    <property type="entry name" value="matE"/>
    <property type="match status" value="1"/>
</dbReference>
<feature type="transmembrane region" description="Helical" evidence="6">
    <location>
        <begin position="202"/>
        <end position="224"/>
    </location>
</feature>
<dbReference type="GO" id="GO:0005886">
    <property type="term" value="C:plasma membrane"/>
    <property type="evidence" value="ECO:0007669"/>
    <property type="project" value="TreeGrafter"/>
</dbReference>
<keyword evidence="5 6" id="KW-0472">Membrane</keyword>
<keyword evidence="4 6" id="KW-1133">Transmembrane helix</keyword>
<feature type="transmembrane region" description="Helical" evidence="6">
    <location>
        <begin position="257"/>
        <end position="280"/>
    </location>
</feature>
<comment type="subcellular location">
    <subcellularLocation>
        <location evidence="1">Membrane</location>
        <topology evidence="1">Multi-pass membrane protein</topology>
    </subcellularLocation>
</comment>